<sequence>MRSKEILFVVAFMLIISIAIGATKLSTPQSSETDDQTPQKVETVSIPQLEVEGREASATMVLLGAPPMQPADHIDRWNPEIHHESCMTCHAVPETGAPTPPANHYYDEDTKGTIFRDNCQQCHATQNDSKTAFNEEEK</sequence>
<organism evidence="1 2">
    <name type="scientific">Cytobacillus solani</name>
    <dbReference type="NCBI Taxonomy" id="1637975"/>
    <lineage>
        <taxon>Bacteria</taxon>
        <taxon>Bacillati</taxon>
        <taxon>Bacillota</taxon>
        <taxon>Bacilli</taxon>
        <taxon>Bacillales</taxon>
        <taxon>Bacillaceae</taxon>
        <taxon>Cytobacillus</taxon>
    </lineage>
</organism>
<dbReference type="InterPro" id="IPR005591">
    <property type="entry name" value="NapB"/>
</dbReference>
<dbReference type="RefSeq" id="WP_053476104.1">
    <property type="nucleotide sequence ID" value="NZ_CP041305.1"/>
</dbReference>
<dbReference type="PATRIC" id="fig|1637975.4.peg.2669"/>
<comment type="caution">
    <text evidence="1">The sequence shown here is derived from an EMBL/GenBank/DDBJ whole genome shotgun (WGS) entry which is preliminary data.</text>
</comment>
<dbReference type="EMBL" id="LJIX01000006">
    <property type="protein sequence ID" value="KQL19568.1"/>
    <property type="molecule type" value="Genomic_DNA"/>
</dbReference>
<dbReference type="GO" id="GO:0009061">
    <property type="term" value="P:anaerobic respiration"/>
    <property type="evidence" value="ECO:0007669"/>
    <property type="project" value="InterPro"/>
</dbReference>
<reference evidence="1 2" key="1">
    <citation type="submission" date="2015-09" db="EMBL/GenBank/DDBJ databases">
        <title>Genome sequencing project for genomic taxonomy and phylogenomics of Bacillus-like bacteria.</title>
        <authorList>
            <person name="Liu B."/>
            <person name="Wang J."/>
            <person name="Zhu Y."/>
            <person name="Liu G."/>
            <person name="Chen Q."/>
            <person name="Chen Z."/>
            <person name="Lan J."/>
            <person name="Che J."/>
            <person name="Ge C."/>
            <person name="Shi H."/>
            <person name="Pan Z."/>
            <person name="Liu X."/>
        </authorList>
    </citation>
    <scope>NUCLEOTIDE SEQUENCE [LARGE SCALE GENOMIC DNA]</scope>
    <source>
        <strain evidence="1 2">FJAT-18043</strain>
    </source>
</reference>
<dbReference type="InterPro" id="IPR036280">
    <property type="entry name" value="Multihaem_cyt_sf"/>
</dbReference>
<protein>
    <submittedName>
        <fullName evidence="1">NapB</fullName>
    </submittedName>
</protein>
<dbReference type="AlphaFoldDB" id="A0A0Q3QPN1"/>
<dbReference type="STRING" id="1637975.AN957_14030"/>
<dbReference type="SUPFAM" id="SSF48695">
    <property type="entry name" value="Multiheme cytochromes"/>
    <property type="match status" value="1"/>
</dbReference>
<dbReference type="Proteomes" id="UP000050996">
    <property type="component" value="Unassembled WGS sequence"/>
</dbReference>
<gene>
    <name evidence="1" type="ORF">AN957_14030</name>
</gene>
<dbReference type="Pfam" id="PF03892">
    <property type="entry name" value="NapB"/>
    <property type="match status" value="1"/>
</dbReference>
<evidence type="ECO:0000313" key="2">
    <source>
        <dbReference type="Proteomes" id="UP000050996"/>
    </source>
</evidence>
<accession>A0A0Q3QPN1</accession>
<name>A0A0Q3QPN1_9BACI</name>
<evidence type="ECO:0000313" key="1">
    <source>
        <dbReference type="EMBL" id="KQL19568.1"/>
    </source>
</evidence>
<proteinExistence type="predicted"/>
<keyword evidence="2" id="KW-1185">Reference proteome</keyword>